<dbReference type="EMBL" id="VLJN01000019">
    <property type="protein sequence ID" value="TWG85257.1"/>
    <property type="molecule type" value="Genomic_DNA"/>
</dbReference>
<evidence type="ECO:0000313" key="9">
    <source>
        <dbReference type="Proteomes" id="UP000318141"/>
    </source>
</evidence>
<comment type="similarity">
    <text evidence="1">Belongs to the EcnA/EcnB lipoprotein family.</text>
</comment>
<accession>A0A562BJ04</accession>
<comment type="caution">
    <text evidence="8">The sequence shown here is derived from an EMBL/GenBank/DDBJ whole genome shotgun (WGS) entry which is preliminary data.</text>
</comment>
<keyword evidence="4" id="KW-0472">Membrane</keyword>
<keyword evidence="2" id="KW-1003">Cell membrane</keyword>
<keyword evidence="6" id="KW-0449">Lipoprotein</keyword>
<evidence type="ECO:0000256" key="2">
    <source>
        <dbReference type="ARBA" id="ARBA00022475"/>
    </source>
</evidence>
<sequence>MKKLIALFALAGVTLITGCNTMAGAGKDIERGGEKMQGAAQETKQKM</sequence>
<keyword evidence="3" id="KW-0732">Signal</keyword>
<evidence type="ECO:0000256" key="7">
    <source>
        <dbReference type="SAM" id="MobiDB-lite"/>
    </source>
</evidence>
<name>A0A562BJ04_9BURK</name>
<dbReference type="AlphaFoldDB" id="A0A562BJ04"/>
<dbReference type="GO" id="GO:0016020">
    <property type="term" value="C:membrane"/>
    <property type="evidence" value="ECO:0007669"/>
    <property type="project" value="InterPro"/>
</dbReference>
<dbReference type="Proteomes" id="UP000318141">
    <property type="component" value="Unassembled WGS sequence"/>
</dbReference>
<feature type="region of interest" description="Disordered" evidence="7">
    <location>
        <begin position="28"/>
        <end position="47"/>
    </location>
</feature>
<evidence type="ECO:0000313" key="8">
    <source>
        <dbReference type="EMBL" id="TWG85257.1"/>
    </source>
</evidence>
<dbReference type="Pfam" id="PF08085">
    <property type="entry name" value="Entericidin"/>
    <property type="match status" value="1"/>
</dbReference>
<proteinExistence type="inferred from homology"/>
<evidence type="ECO:0000256" key="6">
    <source>
        <dbReference type="ARBA" id="ARBA00023288"/>
    </source>
</evidence>
<evidence type="ECO:0000256" key="3">
    <source>
        <dbReference type="ARBA" id="ARBA00022729"/>
    </source>
</evidence>
<dbReference type="OrthoDB" id="9181810at2"/>
<keyword evidence="5" id="KW-0564">Palmitate</keyword>
<organism evidence="8 9">
    <name type="scientific">Cupriavidus gilardii J11</name>
    <dbReference type="NCBI Taxonomy" id="936133"/>
    <lineage>
        <taxon>Bacteria</taxon>
        <taxon>Pseudomonadati</taxon>
        <taxon>Pseudomonadota</taxon>
        <taxon>Betaproteobacteria</taxon>
        <taxon>Burkholderiales</taxon>
        <taxon>Burkholderiaceae</taxon>
        <taxon>Cupriavidus</taxon>
    </lineage>
</organism>
<dbReference type="InterPro" id="IPR012556">
    <property type="entry name" value="Entericidin"/>
</dbReference>
<keyword evidence="9" id="KW-1185">Reference proteome</keyword>
<evidence type="ECO:0000256" key="1">
    <source>
        <dbReference type="ARBA" id="ARBA00010296"/>
    </source>
</evidence>
<evidence type="ECO:0000256" key="4">
    <source>
        <dbReference type="ARBA" id="ARBA00023136"/>
    </source>
</evidence>
<gene>
    <name evidence="8" type="ORF">L602_002600000200</name>
</gene>
<protein>
    <submittedName>
        <fullName evidence="8">Putative small secreted protein</fullName>
    </submittedName>
</protein>
<dbReference type="PROSITE" id="PS51257">
    <property type="entry name" value="PROKAR_LIPOPROTEIN"/>
    <property type="match status" value="1"/>
</dbReference>
<reference evidence="8 9" key="1">
    <citation type="submission" date="2019-07" db="EMBL/GenBank/DDBJ databases">
        <title>Genome sequencing of lignin-degrading bacterial isolates.</title>
        <authorList>
            <person name="Gladden J."/>
        </authorList>
    </citation>
    <scope>NUCLEOTIDE SEQUENCE [LARGE SCALE GENOMIC DNA]</scope>
    <source>
        <strain evidence="8 9">J11</strain>
    </source>
</reference>
<evidence type="ECO:0000256" key="5">
    <source>
        <dbReference type="ARBA" id="ARBA00023139"/>
    </source>
</evidence>
<dbReference type="GO" id="GO:0009636">
    <property type="term" value="P:response to toxic substance"/>
    <property type="evidence" value="ECO:0007669"/>
    <property type="project" value="InterPro"/>
</dbReference>